<dbReference type="PRINTS" id="PR00284">
    <property type="entry name" value="TOXIN"/>
</dbReference>
<evidence type="ECO:0000256" key="3">
    <source>
        <dbReference type="ARBA" id="ARBA00022656"/>
    </source>
</evidence>
<keyword evidence="8" id="KW-0732">Signal</keyword>
<dbReference type="EMBL" id="FJ360774">
    <property type="protein sequence ID" value="ACJ23094.1"/>
    <property type="molecule type" value="mRNA"/>
</dbReference>
<sequence length="85" mass="9519">MNYLVKISLALLVMAGVESVKDGYIVDDRNCTYFCGRNAYCNEECTKLKGESGYCQWASPYGNACYCYKVPDHVRTKGPGRCNGR</sequence>
<dbReference type="InterPro" id="IPR018218">
    <property type="entry name" value="Scorpion_toxinL"/>
</dbReference>
<dbReference type="Gene3D" id="3.30.30.10">
    <property type="entry name" value="Knottin, scorpion toxin-like"/>
    <property type="match status" value="1"/>
</dbReference>
<name>B8XGY5_BUTIS</name>
<dbReference type="SMART" id="SM00505">
    <property type="entry name" value="Knot1"/>
    <property type="match status" value="1"/>
</dbReference>
<evidence type="ECO:0000256" key="4">
    <source>
        <dbReference type="ARBA" id="ARBA00022699"/>
    </source>
</evidence>
<evidence type="ECO:0000256" key="7">
    <source>
        <dbReference type="ARBA" id="ARBA00023157"/>
    </source>
</evidence>
<dbReference type="InterPro" id="IPR044062">
    <property type="entry name" value="LCN-type_CS_alpha_beta_dom"/>
</dbReference>
<dbReference type="GO" id="GO:0006952">
    <property type="term" value="P:defense response"/>
    <property type="evidence" value="ECO:0007669"/>
    <property type="project" value="InterPro"/>
</dbReference>
<keyword evidence="6" id="KW-0738">Voltage-gated sodium channel impairing toxin</keyword>
<comment type="subcellular location">
    <subcellularLocation>
        <location evidence="1">Secreted</location>
    </subcellularLocation>
</comment>
<keyword evidence="7" id="KW-1015">Disulfide bond</keyword>
<feature type="domain" description="LCN-type CS-alpha/beta" evidence="9">
    <location>
        <begin position="21"/>
        <end position="83"/>
    </location>
</feature>
<evidence type="ECO:0000256" key="1">
    <source>
        <dbReference type="ARBA" id="ARBA00004613"/>
    </source>
</evidence>
<evidence type="ECO:0000259" key="9">
    <source>
        <dbReference type="PROSITE" id="PS51863"/>
    </source>
</evidence>
<accession>B8XGY5</accession>
<feature type="chain" id="PRO_5002878918" evidence="8">
    <location>
        <begin position="20"/>
        <end position="85"/>
    </location>
</feature>
<evidence type="ECO:0000256" key="6">
    <source>
        <dbReference type="ARBA" id="ARBA00022910"/>
    </source>
</evidence>
<protein>
    <submittedName>
        <fullName evidence="10">Putative alpha toxin Tx222</fullName>
    </submittedName>
</protein>
<dbReference type="GO" id="GO:0005576">
    <property type="term" value="C:extracellular region"/>
    <property type="evidence" value="ECO:0007669"/>
    <property type="project" value="UniProtKB-SubCell"/>
</dbReference>
<organism evidence="10">
    <name type="scientific">Buthus israelis</name>
    <name type="common">Israeli scorpion</name>
    <name type="synonym">Buthus occitanus israelis</name>
    <dbReference type="NCBI Taxonomy" id="2899555"/>
    <lineage>
        <taxon>Eukaryota</taxon>
        <taxon>Metazoa</taxon>
        <taxon>Ecdysozoa</taxon>
        <taxon>Arthropoda</taxon>
        <taxon>Chelicerata</taxon>
        <taxon>Arachnida</taxon>
        <taxon>Scorpiones</taxon>
        <taxon>Buthida</taxon>
        <taxon>Buthoidea</taxon>
        <taxon>Buthidae</taxon>
        <taxon>Buthus</taxon>
    </lineage>
</organism>
<dbReference type="InterPro" id="IPR003614">
    <property type="entry name" value="Knottins"/>
</dbReference>
<keyword evidence="4" id="KW-0528">Neurotoxin</keyword>
<evidence type="ECO:0000256" key="8">
    <source>
        <dbReference type="SAM" id="SignalP"/>
    </source>
</evidence>
<evidence type="ECO:0000256" key="5">
    <source>
        <dbReference type="ARBA" id="ARBA00022872"/>
    </source>
</evidence>
<dbReference type="PRINTS" id="PR00285">
    <property type="entry name" value="SCORPNTOXIN"/>
</dbReference>
<dbReference type="SUPFAM" id="SSF57095">
    <property type="entry name" value="Scorpion toxin-like"/>
    <property type="match status" value="1"/>
</dbReference>
<dbReference type="InterPro" id="IPR002061">
    <property type="entry name" value="Scorpion_toxinL/defensin"/>
</dbReference>
<dbReference type="GO" id="GO:0090729">
    <property type="term" value="F:toxin activity"/>
    <property type="evidence" value="ECO:0007669"/>
    <property type="project" value="UniProtKB-KW"/>
</dbReference>
<dbReference type="CDD" id="cd23106">
    <property type="entry name" value="neurotoxins_LC_scorpion"/>
    <property type="match status" value="1"/>
</dbReference>
<reference evidence="10" key="1">
    <citation type="submission" date="2008-10" db="EMBL/GenBank/DDBJ databases">
        <title>Buthus occitanus israelis scorpion toxin.</title>
        <authorList>
            <person name="Zilberberg N."/>
            <person name="Kozminsky-Atias A."/>
        </authorList>
    </citation>
    <scope>NUCLEOTIDE SEQUENCE</scope>
</reference>
<keyword evidence="3" id="KW-0800">Toxin</keyword>
<dbReference type="Pfam" id="PF00537">
    <property type="entry name" value="Toxin_3"/>
    <property type="match status" value="1"/>
</dbReference>
<dbReference type="GO" id="GO:0019871">
    <property type="term" value="F:sodium channel inhibitor activity"/>
    <property type="evidence" value="ECO:0007669"/>
    <property type="project" value="InterPro"/>
</dbReference>
<dbReference type="InterPro" id="IPR036574">
    <property type="entry name" value="Scorpion_toxin-like_sf"/>
</dbReference>
<keyword evidence="5" id="KW-0872">Ion channel impairing toxin</keyword>
<dbReference type="PROSITE" id="PS51863">
    <property type="entry name" value="LCN_CSAB"/>
    <property type="match status" value="1"/>
</dbReference>
<keyword evidence="2" id="KW-0964">Secreted</keyword>
<evidence type="ECO:0000256" key="2">
    <source>
        <dbReference type="ARBA" id="ARBA00022525"/>
    </source>
</evidence>
<evidence type="ECO:0000313" key="10">
    <source>
        <dbReference type="EMBL" id="ACJ23094.1"/>
    </source>
</evidence>
<proteinExistence type="evidence at transcript level"/>
<feature type="signal peptide" evidence="8">
    <location>
        <begin position="1"/>
        <end position="19"/>
    </location>
</feature>
<dbReference type="AlphaFoldDB" id="B8XGY5"/>